<dbReference type="GO" id="GO:0016042">
    <property type="term" value="P:lipid catabolic process"/>
    <property type="evidence" value="ECO:0007669"/>
    <property type="project" value="UniProtKB-KW"/>
</dbReference>
<dbReference type="InterPro" id="IPR016035">
    <property type="entry name" value="Acyl_Trfase/lysoPLipase"/>
</dbReference>
<keyword evidence="4" id="KW-0443">Lipid metabolism</keyword>
<evidence type="ECO:0000256" key="5">
    <source>
        <dbReference type="PROSITE-ProRule" id="PRU01161"/>
    </source>
</evidence>
<evidence type="ECO:0000313" key="8">
    <source>
        <dbReference type="EMBL" id="ELQ61119.1"/>
    </source>
</evidence>
<keyword evidence="2" id="KW-0378">Hydrolase</keyword>
<dbReference type="InterPro" id="IPR002641">
    <property type="entry name" value="PNPLA_dom"/>
</dbReference>
<dbReference type="CDD" id="cd07229">
    <property type="entry name" value="Pat_TGL3_like"/>
    <property type="match status" value="1"/>
</dbReference>
<comment type="caution">
    <text evidence="5">Lacks conserved residue(s) required for the propagation of feature annotation.</text>
</comment>
<comment type="function">
    <text evidence="1">Probable lipid hydrolase.</text>
</comment>
<dbReference type="EMBL" id="JH795637">
    <property type="protein sequence ID" value="ELQ61119.1"/>
    <property type="molecule type" value="Genomic_DNA"/>
</dbReference>
<evidence type="ECO:0000259" key="7">
    <source>
        <dbReference type="PROSITE" id="PS51635"/>
    </source>
</evidence>
<reference evidence="8" key="1">
    <citation type="journal article" date="2012" name="PLoS Genet.">
        <title>Comparative analysis of the genomes of two field isolates of the rice blast fungus Magnaporthe oryzae.</title>
        <authorList>
            <person name="Xue M."/>
            <person name="Yang J."/>
            <person name="Li Z."/>
            <person name="Hu S."/>
            <person name="Yao N."/>
            <person name="Dean R.A."/>
            <person name="Zhao W."/>
            <person name="Shen M."/>
            <person name="Zhang H."/>
            <person name="Li C."/>
            <person name="Liu L."/>
            <person name="Cao L."/>
            <person name="Xu X."/>
            <person name="Xing Y."/>
            <person name="Hsiang T."/>
            <person name="Zhang Z."/>
            <person name="Xu J.R."/>
            <person name="Peng Y.L."/>
        </authorList>
    </citation>
    <scope>NUCLEOTIDE SEQUENCE [LARGE SCALE GENOMIC DNA]</scope>
    <source>
        <strain evidence="8">P131</strain>
    </source>
</reference>
<dbReference type="GO" id="GO:0004806">
    <property type="term" value="F:triacylglycerol lipase activity"/>
    <property type="evidence" value="ECO:0007669"/>
    <property type="project" value="InterPro"/>
</dbReference>
<keyword evidence="6" id="KW-0472">Membrane</keyword>
<proteinExistence type="predicted"/>
<organism>
    <name type="scientific">Pyricularia oryzae (strain P131)</name>
    <name type="common">Rice blast fungus</name>
    <name type="synonym">Magnaporthe oryzae</name>
    <dbReference type="NCBI Taxonomy" id="1143193"/>
    <lineage>
        <taxon>Eukaryota</taxon>
        <taxon>Fungi</taxon>
        <taxon>Dikarya</taxon>
        <taxon>Ascomycota</taxon>
        <taxon>Pezizomycotina</taxon>
        <taxon>Sordariomycetes</taxon>
        <taxon>Sordariomycetidae</taxon>
        <taxon>Magnaporthales</taxon>
        <taxon>Pyriculariaceae</taxon>
        <taxon>Pyricularia</taxon>
    </lineage>
</organism>
<sequence length="642" mass="71734">MAVFGFLGVIFGFFTQWIYTFFAWIQGKSPKATWRRNLRNAQSYKEWRTAADQLDTIYGFDKWRRDMKSSLYGCEAVLDHLRELQRATGDHTLHHTLPNLIRSALTRNMGNITSTKLYHRAFGGTKHLIEQYVVQVGISINKVLLPDSVSGIEEHESTNGSTGGHRGAPAELAVTPITSRRVQGLWTLHDKKTAAADFQRSFGHTCLILQGGSIFGMCHLGVVKALHEDGLLPRCIAGTATGALIAALVATHTDEELPRVFSGELVDLSAFETHARKTSSGSRWATLFRRLHRFAEKGYILDLTVLEQLVRDNVGDMTFQEAFERTGRALNITVVSSGQGGVPTVLNYLSTPNVLIWTAAAASNADLPSLYGRTTQLLRKGYDGRIEAWGPPRTFRHFSQAQYTEQNSPIRKIGSQFNVNHYIVSQARAYMLPFLRPDMHGPVSSFSWYLNDLAWYAGLEVRHRLRQLDRFGLIPDRIRRLVIDDVVPSGRGLTVVPDVKMADFARLLEVPTQQSLAHWIRVGEKSVWPALAALRVRCHVELVIQNAQDVLDTTNEADSTVPPANMLVSFIAISVYNSGCCFGQRRPVPALACHFSNVESISGTTWECNPSCNNYRREKCRYPQAKTNAEHGEAYVGLFLSG</sequence>
<evidence type="ECO:0000256" key="1">
    <source>
        <dbReference type="ARBA" id="ARBA00002682"/>
    </source>
</evidence>
<keyword evidence="6" id="KW-0812">Transmembrane</keyword>
<feature type="transmembrane region" description="Helical" evidence="6">
    <location>
        <begin position="6"/>
        <end position="25"/>
    </location>
</feature>
<dbReference type="SUPFAM" id="SSF52151">
    <property type="entry name" value="FabD/lysophospholipase-like"/>
    <property type="match status" value="1"/>
</dbReference>
<evidence type="ECO:0000256" key="3">
    <source>
        <dbReference type="ARBA" id="ARBA00022963"/>
    </source>
</evidence>
<dbReference type="InterPro" id="IPR021771">
    <property type="entry name" value="Triacylglycerol_lipase_N"/>
</dbReference>
<evidence type="ECO:0000256" key="6">
    <source>
        <dbReference type="SAM" id="Phobius"/>
    </source>
</evidence>
<evidence type="ECO:0000256" key="2">
    <source>
        <dbReference type="ARBA" id="ARBA00022801"/>
    </source>
</evidence>
<dbReference type="Pfam" id="PF01734">
    <property type="entry name" value="Patatin"/>
    <property type="match status" value="1"/>
</dbReference>
<dbReference type="Pfam" id="PF11815">
    <property type="entry name" value="DUF3336"/>
    <property type="match status" value="1"/>
</dbReference>
<dbReference type="PANTHER" id="PTHR14226:SF44">
    <property type="entry name" value="TRIACYLGLYCEROL LIPASE 3"/>
    <property type="match status" value="1"/>
</dbReference>
<dbReference type="PROSITE" id="PS51635">
    <property type="entry name" value="PNPLA"/>
    <property type="match status" value="1"/>
</dbReference>
<gene>
    <name evidence="8" type="ORF">OOW_P131scaffold01201g50</name>
</gene>
<protein>
    <submittedName>
        <fullName evidence="8">Lipase 5</fullName>
    </submittedName>
</protein>
<dbReference type="PANTHER" id="PTHR14226">
    <property type="entry name" value="NEUROPATHY TARGET ESTERASE/SWISS CHEESE D.MELANOGASTER"/>
    <property type="match status" value="1"/>
</dbReference>
<name>L7IZV6_PYRO1</name>
<feature type="domain" description="PNPLA" evidence="7">
    <location>
        <begin position="207"/>
        <end position="396"/>
    </location>
</feature>
<dbReference type="GO" id="GO:0006641">
    <property type="term" value="P:triglyceride metabolic process"/>
    <property type="evidence" value="ECO:0007669"/>
    <property type="project" value="UniProtKB-ARBA"/>
</dbReference>
<dbReference type="AlphaFoldDB" id="L7IZV6"/>
<keyword evidence="6" id="KW-1133">Transmembrane helix</keyword>
<evidence type="ECO:0000256" key="4">
    <source>
        <dbReference type="ARBA" id="ARBA00023098"/>
    </source>
</evidence>
<accession>L7IZV6</accession>
<dbReference type="Gene3D" id="3.40.1090.10">
    <property type="entry name" value="Cytosolic phospholipase A2 catalytic domain"/>
    <property type="match status" value="1"/>
</dbReference>
<dbReference type="InterPro" id="IPR050301">
    <property type="entry name" value="NTE"/>
</dbReference>
<keyword evidence="3" id="KW-0442">Lipid degradation</keyword>